<proteinExistence type="predicted"/>
<feature type="compositionally biased region" description="Acidic residues" evidence="1">
    <location>
        <begin position="337"/>
        <end position="359"/>
    </location>
</feature>
<name>A0A8H6HY86_9AGAR</name>
<dbReference type="OrthoDB" id="2921613at2759"/>
<dbReference type="AlphaFoldDB" id="A0A8H6HY86"/>
<feature type="compositionally biased region" description="Pro residues" evidence="1">
    <location>
        <begin position="131"/>
        <end position="140"/>
    </location>
</feature>
<evidence type="ECO:0000256" key="1">
    <source>
        <dbReference type="SAM" id="MobiDB-lite"/>
    </source>
</evidence>
<dbReference type="EMBL" id="JACGCI010000030">
    <property type="protein sequence ID" value="KAF6755319.1"/>
    <property type="molecule type" value="Genomic_DNA"/>
</dbReference>
<comment type="caution">
    <text evidence="2">The sequence shown here is derived from an EMBL/GenBank/DDBJ whole genome shotgun (WGS) entry which is preliminary data.</text>
</comment>
<feature type="region of interest" description="Disordered" evidence="1">
    <location>
        <begin position="319"/>
        <end position="415"/>
    </location>
</feature>
<reference evidence="2 3" key="1">
    <citation type="submission" date="2020-07" db="EMBL/GenBank/DDBJ databases">
        <title>Comparative genomics of pyrophilous fungi reveals a link between fire events and developmental genes.</title>
        <authorList>
            <consortium name="DOE Joint Genome Institute"/>
            <person name="Steindorff A.S."/>
            <person name="Carver A."/>
            <person name="Calhoun S."/>
            <person name="Stillman K."/>
            <person name="Liu H."/>
            <person name="Lipzen A."/>
            <person name="Pangilinan J."/>
            <person name="Labutti K."/>
            <person name="Bruns T.D."/>
            <person name="Grigoriev I.V."/>
        </authorList>
    </citation>
    <scope>NUCLEOTIDE SEQUENCE [LARGE SCALE GENOMIC DNA]</scope>
    <source>
        <strain evidence="2 3">CBS 144469</strain>
    </source>
</reference>
<feature type="compositionally biased region" description="Polar residues" evidence="1">
    <location>
        <begin position="360"/>
        <end position="370"/>
    </location>
</feature>
<evidence type="ECO:0000313" key="2">
    <source>
        <dbReference type="EMBL" id="KAF6755319.1"/>
    </source>
</evidence>
<feature type="compositionally biased region" description="Low complexity" evidence="1">
    <location>
        <begin position="325"/>
        <end position="336"/>
    </location>
</feature>
<feature type="region of interest" description="Disordered" evidence="1">
    <location>
        <begin position="128"/>
        <end position="207"/>
    </location>
</feature>
<keyword evidence="3" id="KW-1185">Reference proteome</keyword>
<feature type="compositionally biased region" description="Low complexity" evidence="1">
    <location>
        <begin position="436"/>
        <end position="448"/>
    </location>
</feature>
<feature type="compositionally biased region" description="Acidic residues" evidence="1">
    <location>
        <begin position="167"/>
        <end position="177"/>
    </location>
</feature>
<feature type="region of interest" description="Disordered" evidence="1">
    <location>
        <begin position="228"/>
        <end position="270"/>
    </location>
</feature>
<feature type="compositionally biased region" description="Low complexity" evidence="1">
    <location>
        <begin position="255"/>
        <end position="270"/>
    </location>
</feature>
<evidence type="ECO:0000313" key="3">
    <source>
        <dbReference type="Proteomes" id="UP000521943"/>
    </source>
</evidence>
<accession>A0A8H6HY86</accession>
<sequence>MAPLISSFPLLPSHHSYPAVATHAASSMSASCAGAGALTPIPPSPPPSLAVPAAAPVTPAPSPPKKISFTRFTLAFTFLPSLSLPFLPSFSPRAASFRPWSYRPTLPMHAHRAHKHSTHHASFQNLKPIFKAPPKPAPPPAKHKRFAPSPLSRYVSLSPPPPHSESDSEDDDSEDDDNTRGGYAHMMGPCLVGSFRPPPPKPRYHGHSRSSFGLTKWVWLTRQALCEGSAPSSPSPPSPDSPVSPASPSSPSPDSPVSSTSPSTPVSPVSPVHRRRLFRLILQSLQSPLFLRRHRRRRRLRCLRRARGEGGLIEAPAVAERSTIAEAESTNASESASESEMEGEDGEDEETLVDSDSEWDSVSTTCSSRQDSGEASDAQLSTEKGNLIEMAVGRVNSAGKGGDERKGGDEEEVDVETRHMASAAWLCAFYRATTVTPRTPRPRSSSSGGVRGRAQAHHSHSQMQWQSRWIVLLEIARRDGVRIKVVKPVVAAGGSKVGRDVRWLKLLGKSKAGVVRGRRWGRVWGRVWGRRLGRRWRLLSGEYGRLGLRGGVIIIGTLDDSFFIVLLPCSVRLVGARRWTVLFRKSTCFILAPGTLKVVHFRFNVDLCGIRSRPPCAVVQAKVRVHPNNPSFCNVVAIINDDTKTLPGLPTAHYPGANNSGLMTELLNCQRSLEVLDAKVMVDEVENDEGNLVVGPVGGRGSRVTSDAVRAWQQHGRAQVPTCPTLILIS</sequence>
<feature type="region of interest" description="Disordered" evidence="1">
    <location>
        <begin position="436"/>
        <end position="461"/>
    </location>
</feature>
<gene>
    <name evidence="2" type="ORF">DFP72DRAFT_1045478</name>
</gene>
<organism evidence="2 3">
    <name type="scientific">Ephemerocybe angulata</name>
    <dbReference type="NCBI Taxonomy" id="980116"/>
    <lineage>
        <taxon>Eukaryota</taxon>
        <taxon>Fungi</taxon>
        <taxon>Dikarya</taxon>
        <taxon>Basidiomycota</taxon>
        <taxon>Agaricomycotina</taxon>
        <taxon>Agaricomycetes</taxon>
        <taxon>Agaricomycetidae</taxon>
        <taxon>Agaricales</taxon>
        <taxon>Agaricineae</taxon>
        <taxon>Psathyrellaceae</taxon>
        <taxon>Ephemerocybe</taxon>
    </lineage>
</organism>
<feature type="compositionally biased region" description="Pro residues" evidence="1">
    <location>
        <begin position="233"/>
        <end position="242"/>
    </location>
</feature>
<dbReference type="Proteomes" id="UP000521943">
    <property type="component" value="Unassembled WGS sequence"/>
</dbReference>
<protein>
    <submittedName>
        <fullName evidence="2">Uncharacterized protein</fullName>
    </submittedName>
</protein>